<dbReference type="AlphaFoldDB" id="A0A6A6YAR9"/>
<protein>
    <submittedName>
        <fullName evidence="2 4">Uncharacterized protein</fullName>
    </submittedName>
</protein>
<dbReference type="GeneID" id="54467559"/>
<evidence type="ECO:0000313" key="3">
    <source>
        <dbReference type="Proteomes" id="UP000504636"/>
    </source>
</evidence>
<evidence type="ECO:0000313" key="2">
    <source>
        <dbReference type="EMBL" id="KAF2805912.1"/>
    </source>
</evidence>
<sequence>MEPPSEVTRYNYGYKLEHTRRDYHHQRGVSRDQLAATYWEARADRARLQRRCYSFDATEAPSEVAPWAVRKRSISSTARSGDESSADAFDMLEREAYQQLQRMDMEAAPTPSLHRLDLEKPRGRQVGVQRARLFFVTTKPPSEVASVSSEEHNFIANITERLRTWTRGNVIRDNTIDPARTEERRRTWLERSVATVPGKHRLQHNEFEGAVPVRHPQATAQGSAGLANLDGEQLPRLR</sequence>
<reference evidence="2 4" key="1">
    <citation type="journal article" date="2020" name="Stud. Mycol.">
        <title>101 Dothideomycetes genomes: a test case for predicting lifestyles and emergence of pathogens.</title>
        <authorList>
            <person name="Haridas S."/>
            <person name="Albert R."/>
            <person name="Binder M."/>
            <person name="Bloem J."/>
            <person name="Labutti K."/>
            <person name="Salamov A."/>
            <person name="Andreopoulos B."/>
            <person name="Baker S."/>
            <person name="Barry K."/>
            <person name="Bills G."/>
            <person name="Bluhm B."/>
            <person name="Cannon C."/>
            <person name="Castanera R."/>
            <person name="Culley D."/>
            <person name="Daum C."/>
            <person name="Ezra D."/>
            <person name="Gonzalez J."/>
            <person name="Henrissat B."/>
            <person name="Kuo A."/>
            <person name="Liang C."/>
            <person name="Lipzen A."/>
            <person name="Lutzoni F."/>
            <person name="Magnuson J."/>
            <person name="Mondo S."/>
            <person name="Nolan M."/>
            <person name="Ohm R."/>
            <person name="Pangilinan J."/>
            <person name="Park H.-J."/>
            <person name="Ramirez L."/>
            <person name="Alfaro M."/>
            <person name="Sun H."/>
            <person name="Tritt A."/>
            <person name="Yoshinaga Y."/>
            <person name="Zwiers L.-H."/>
            <person name="Turgeon B."/>
            <person name="Goodwin S."/>
            <person name="Spatafora J."/>
            <person name="Crous P."/>
            <person name="Grigoriev I."/>
        </authorList>
    </citation>
    <scope>NUCLEOTIDE SEQUENCE</scope>
    <source>
        <strain evidence="2 4">CBS 304.34</strain>
    </source>
</reference>
<name>A0A6A6YAR9_9PEZI</name>
<dbReference type="EMBL" id="MU003708">
    <property type="protein sequence ID" value="KAF2805912.1"/>
    <property type="molecule type" value="Genomic_DNA"/>
</dbReference>
<evidence type="ECO:0000313" key="4">
    <source>
        <dbReference type="RefSeq" id="XP_033572876.1"/>
    </source>
</evidence>
<reference evidence="4" key="2">
    <citation type="submission" date="2020-04" db="EMBL/GenBank/DDBJ databases">
        <authorList>
            <consortium name="NCBI Genome Project"/>
        </authorList>
    </citation>
    <scope>NUCLEOTIDE SEQUENCE</scope>
    <source>
        <strain evidence="4">CBS 304.34</strain>
    </source>
</reference>
<feature type="region of interest" description="Disordered" evidence="1">
    <location>
        <begin position="219"/>
        <end position="238"/>
    </location>
</feature>
<dbReference type="RefSeq" id="XP_033572876.1">
    <property type="nucleotide sequence ID" value="XM_033726666.1"/>
</dbReference>
<gene>
    <name evidence="2 4" type="ORF">BDZ99DRAFT_539161</name>
</gene>
<accession>A0A6A6YAR9</accession>
<organism evidence="2">
    <name type="scientific">Mytilinidion resinicola</name>
    <dbReference type="NCBI Taxonomy" id="574789"/>
    <lineage>
        <taxon>Eukaryota</taxon>
        <taxon>Fungi</taxon>
        <taxon>Dikarya</taxon>
        <taxon>Ascomycota</taxon>
        <taxon>Pezizomycotina</taxon>
        <taxon>Dothideomycetes</taxon>
        <taxon>Pleosporomycetidae</taxon>
        <taxon>Mytilinidiales</taxon>
        <taxon>Mytilinidiaceae</taxon>
        <taxon>Mytilinidion</taxon>
    </lineage>
</organism>
<evidence type="ECO:0000256" key="1">
    <source>
        <dbReference type="SAM" id="MobiDB-lite"/>
    </source>
</evidence>
<proteinExistence type="predicted"/>
<dbReference type="Proteomes" id="UP000504636">
    <property type="component" value="Unplaced"/>
</dbReference>
<keyword evidence="3" id="KW-1185">Reference proteome</keyword>
<reference evidence="4" key="3">
    <citation type="submission" date="2025-04" db="UniProtKB">
        <authorList>
            <consortium name="RefSeq"/>
        </authorList>
    </citation>
    <scope>IDENTIFICATION</scope>
    <source>
        <strain evidence="4">CBS 304.34</strain>
    </source>
</reference>